<gene>
    <name evidence="2" type="ORF">C8D98_1853</name>
</gene>
<evidence type="ECO:0000313" key="3">
    <source>
        <dbReference type="Proteomes" id="UP000294614"/>
    </source>
</evidence>
<dbReference type="InterPro" id="IPR019004">
    <property type="entry name" value="YqeY/Aim41"/>
</dbReference>
<organism evidence="2 3">
    <name type="scientific">Seleniivibrio woodruffii</name>
    <dbReference type="NCBI Taxonomy" id="1078050"/>
    <lineage>
        <taxon>Bacteria</taxon>
        <taxon>Pseudomonadati</taxon>
        <taxon>Deferribacterota</taxon>
        <taxon>Deferribacteres</taxon>
        <taxon>Deferribacterales</taxon>
        <taxon>Geovibrionaceae</taxon>
        <taxon>Seleniivibrio</taxon>
    </lineage>
</organism>
<comment type="caution">
    <text evidence="2">The sequence shown here is derived from an EMBL/GenBank/DDBJ whole genome shotgun (WGS) entry which is preliminary data.</text>
</comment>
<dbReference type="InterPro" id="IPR042184">
    <property type="entry name" value="YqeY/Aim41_N"/>
</dbReference>
<name>A0A4R1K9C2_9BACT</name>
<dbReference type="EMBL" id="SMGG01000004">
    <property type="protein sequence ID" value="TCK60972.1"/>
    <property type="molecule type" value="Genomic_DNA"/>
</dbReference>
<accession>A0A4R1K9C2</accession>
<sequence>MSLKAKITEDMKTFMKEKNQLALDTVRMLRAEIKNAEIDAKAELDDAGVQKVIATAMKKRRDAADQFKAAGRDDLADKELAEAKFLSGYMPEQMSEDEVKAVVAAACEGVDTSDKKNFGKVMQAVMAKTAGKADGKLINQLVKDAFDGNN</sequence>
<protein>
    <recommendedName>
        <fullName evidence="4">GatB/YqeY domain-containing protein</fullName>
    </recommendedName>
</protein>
<dbReference type="PANTHER" id="PTHR28055:SF1">
    <property type="entry name" value="ALTERED INHERITANCE OF MITOCHONDRIA PROTEIN 41, MITOCHONDRIAL"/>
    <property type="match status" value="1"/>
</dbReference>
<dbReference type="RefSeq" id="WP_132873828.1">
    <property type="nucleotide sequence ID" value="NZ_JAJUHT010000001.1"/>
</dbReference>
<dbReference type="InterPro" id="IPR003789">
    <property type="entry name" value="Asn/Gln_tRNA_amidoTrase-B-like"/>
</dbReference>
<proteinExistence type="predicted"/>
<dbReference type="Gene3D" id="1.10.1510.10">
    <property type="entry name" value="Uncharacterised protein YqeY/AIM41 PF09424, N-terminal domain"/>
    <property type="match status" value="1"/>
</dbReference>
<dbReference type="OrthoDB" id="9794041at2"/>
<keyword evidence="3" id="KW-1185">Reference proteome</keyword>
<evidence type="ECO:0000256" key="1">
    <source>
        <dbReference type="SAM" id="Coils"/>
    </source>
</evidence>
<dbReference type="InterPro" id="IPR023168">
    <property type="entry name" value="GatB_Yqey_C_2"/>
</dbReference>
<dbReference type="SUPFAM" id="SSF89095">
    <property type="entry name" value="GatB/YqeY motif"/>
    <property type="match status" value="1"/>
</dbReference>
<feature type="coiled-coil region" evidence="1">
    <location>
        <begin position="19"/>
        <end position="46"/>
    </location>
</feature>
<keyword evidence="1" id="KW-0175">Coiled coil</keyword>
<dbReference type="Pfam" id="PF09424">
    <property type="entry name" value="YqeY"/>
    <property type="match status" value="1"/>
</dbReference>
<dbReference type="Gene3D" id="1.10.10.410">
    <property type="match status" value="1"/>
</dbReference>
<dbReference type="PANTHER" id="PTHR28055">
    <property type="entry name" value="ALTERED INHERITANCE OF MITOCHONDRIA PROTEIN 41, MITOCHONDRIAL"/>
    <property type="match status" value="1"/>
</dbReference>
<evidence type="ECO:0000313" key="2">
    <source>
        <dbReference type="EMBL" id="TCK60972.1"/>
    </source>
</evidence>
<evidence type="ECO:0008006" key="4">
    <source>
        <dbReference type="Google" id="ProtNLM"/>
    </source>
</evidence>
<reference evidence="2 3" key="1">
    <citation type="submission" date="2019-03" db="EMBL/GenBank/DDBJ databases">
        <title>Genomic Encyclopedia of Type Strains, Phase IV (KMG-IV): sequencing the most valuable type-strain genomes for metagenomic binning, comparative biology and taxonomic classification.</title>
        <authorList>
            <person name="Goeker M."/>
        </authorList>
    </citation>
    <scope>NUCLEOTIDE SEQUENCE [LARGE SCALE GENOMIC DNA]</scope>
    <source>
        <strain evidence="2 3">DSM 24984</strain>
    </source>
</reference>
<dbReference type="Proteomes" id="UP000294614">
    <property type="component" value="Unassembled WGS sequence"/>
</dbReference>
<dbReference type="GO" id="GO:0016884">
    <property type="term" value="F:carbon-nitrogen ligase activity, with glutamine as amido-N-donor"/>
    <property type="evidence" value="ECO:0007669"/>
    <property type="project" value="InterPro"/>
</dbReference>
<dbReference type="AlphaFoldDB" id="A0A4R1K9C2"/>